<keyword evidence="3" id="KW-1185">Reference proteome</keyword>
<dbReference type="GO" id="GO:0008999">
    <property type="term" value="F:protein-N-terminal-alanine acetyltransferase activity"/>
    <property type="evidence" value="ECO:0007669"/>
    <property type="project" value="TreeGrafter"/>
</dbReference>
<feature type="domain" description="N-acetyltransferase" evidence="1">
    <location>
        <begin position="21"/>
        <end position="173"/>
    </location>
</feature>
<sequence length="173" mass="18582">MGMLDELPGAEPPAPIVTRRLELRPFTPDELEAVASGTSLPHFARGFPSAQNQDWARDALAAGEHFFTESRCAQRAVVERSSGQVIGAAGFTGPAMDHELEVEGSLVPQHRGQGLATEGLRALLEEAFEDPDVRAVQASVPTGEHPAHHVLARCGFQPLPSDGSEDSYRLPRP</sequence>
<gene>
    <name evidence="2" type="ORF">E4P33_08280</name>
</gene>
<dbReference type="GO" id="GO:0005737">
    <property type="term" value="C:cytoplasm"/>
    <property type="evidence" value="ECO:0007669"/>
    <property type="project" value="TreeGrafter"/>
</dbReference>
<dbReference type="SUPFAM" id="SSF55729">
    <property type="entry name" value="Acyl-CoA N-acyltransferases (Nat)"/>
    <property type="match status" value="1"/>
</dbReference>
<dbReference type="PANTHER" id="PTHR43441:SF6">
    <property type="entry name" value="N-ACETYLTRANSFERASE DOMAIN-CONTAINING PROTEIN"/>
    <property type="match status" value="1"/>
</dbReference>
<dbReference type="InterPro" id="IPR000182">
    <property type="entry name" value="GNAT_dom"/>
</dbReference>
<evidence type="ECO:0000259" key="1">
    <source>
        <dbReference type="PROSITE" id="PS51186"/>
    </source>
</evidence>
<dbReference type="PROSITE" id="PS51186">
    <property type="entry name" value="GNAT"/>
    <property type="match status" value="1"/>
</dbReference>
<comment type="caution">
    <text evidence="2">The sequence shown here is derived from an EMBL/GenBank/DDBJ whole genome shotgun (WGS) entry which is preliminary data.</text>
</comment>
<dbReference type="EMBL" id="SPNK01000008">
    <property type="protein sequence ID" value="TFI00654.1"/>
    <property type="molecule type" value="Genomic_DNA"/>
</dbReference>
<evidence type="ECO:0000313" key="3">
    <source>
        <dbReference type="Proteomes" id="UP000298017"/>
    </source>
</evidence>
<dbReference type="GO" id="GO:1990189">
    <property type="term" value="F:protein N-terminal-serine acetyltransferase activity"/>
    <property type="evidence" value="ECO:0007669"/>
    <property type="project" value="TreeGrafter"/>
</dbReference>
<name>A0AAX2SCU5_KOCRH</name>
<dbReference type="Gene3D" id="3.40.630.30">
    <property type="match status" value="1"/>
</dbReference>
<dbReference type="InterPro" id="IPR051908">
    <property type="entry name" value="Ribosomal_N-acetyltransferase"/>
</dbReference>
<dbReference type="AlphaFoldDB" id="A0AAX2SCU5"/>
<dbReference type="InterPro" id="IPR016181">
    <property type="entry name" value="Acyl_CoA_acyltransferase"/>
</dbReference>
<reference evidence="2 3" key="1">
    <citation type="submission" date="2019-03" db="EMBL/GenBank/DDBJ databases">
        <title>Genome Sequencing and Assembly of Various Microbes Isolated from Alder Root Nodule.</title>
        <authorList>
            <person name="Swanson E."/>
            <person name="Sevigny J.L."/>
            <person name="Pesce C."/>
            <person name="Davis I."/>
            <person name="Kleiner V."/>
            <person name="Tisa L."/>
        </authorList>
    </citation>
    <scope>NUCLEOTIDE SEQUENCE [LARGE SCALE GENOMIC DNA]</scope>
    <source>
        <strain evidence="2 3">4R-31</strain>
    </source>
</reference>
<organism evidence="2 3">
    <name type="scientific">Kocuria rhizophila</name>
    <dbReference type="NCBI Taxonomy" id="72000"/>
    <lineage>
        <taxon>Bacteria</taxon>
        <taxon>Bacillati</taxon>
        <taxon>Actinomycetota</taxon>
        <taxon>Actinomycetes</taxon>
        <taxon>Micrococcales</taxon>
        <taxon>Micrococcaceae</taxon>
        <taxon>Kocuria</taxon>
    </lineage>
</organism>
<dbReference type="Pfam" id="PF13302">
    <property type="entry name" value="Acetyltransf_3"/>
    <property type="match status" value="1"/>
</dbReference>
<dbReference type="CDD" id="cd04301">
    <property type="entry name" value="NAT_SF"/>
    <property type="match status" value="1"/>
</dbReference>
<accession>A0AAX2SCU5</accession>
<evidence type="ECO:0000313" key="2">
    <source>
        <dbReference type="EMBL" id="TFI00654.1"/>
    </source>
</evidence>
<proteinExistence type="predicted"/>
<protein>
    <submittedName>
        <fullName evidence="2">N-acetyltransferase</fullName>
    </submittedName>
</protein>
<dbReference type="Proteomes" id="UP000298017">
    <property type="component" value="Unassembled WGS sequence"/>
</dbReference>
<dbReference type="PANTHER" id="PTHR43441">
    <property type="entry name" value="RIBOSOMAL-PROTEIN-SERINE ACETYLTRANSFERASE"/>
    <property type="match status" value="1"/>
</dbReference>